<evidence type="ECO:0000313" key="7">
    <source>
        <dbReference type="Proteomes" id="UP001597521"/>
    </source>
</evidence>
<dbReference type="PANTHER" id="PTHR42792:SF2">
    <property type="entry name" value="FLAGELLIN"/>
    <property type="match status" value="1"/>
</dbReference>
<dbReference type="PANTHER" id="PTHR42792">
    <property type="entry name" value="FLAGELLIN"/>
    <property type="match status" value="1"/>
</dbReference>
<comment type="subcellular location">
    <subcellularLocation>
        <location evidence="3">Secreted</location>
    </subcellularLocation>
    <subcellularLocation>
        <location evidence="3">Bacterial flagellum</location>
    </subcellularLocation>
</comment>
<dbReference type="RefSeq" id="WP_386831309.1">
    <property type="nucleotide sequence ID" value="NZ_JBHUNP010000001.1"/>
</dbReference>
<keyword evidence="3" id="KW-0964">Secreted</keyword>
<comment type="caution">
    <text evidence="6">The sequence shown here is derived from an EMBL/GenBank/DDBJ whole genome shotgun (WGS) entry which is preliminary data.</text>
</comment>
<evidence type="ECO:0000256" key="1">
    <source>
        <dbReference type="ARBA" id="ARBA00005709"/>
    </source>
</evidence>
<accession>A0ABW5QGE9</accession>
<feature type="domain" description="Flagellin N-terminal" evidence="4">
    <location>
        <begin position="9"/>
        <end position="106"/>
    </location>
</feature>
<dbReference type="Proteomes" id="UP001597521">
    <property type="component" value="Unassembled WGS sequence"/>
</dbReference>
<keyword evidence="2 3" id="KW-0975">Bacterial flagellum</keyword>
<evidence type="ECO:0000256" key="2">
    <source>
        <dbReference type="ARBA" id="ARBA00023143"/>
    </source>
</evidence>
<dbReference type="InterPro" id="IPR046358">
    <property type="entry name" value="Flagellin_C"/>
</dbReference>
<comment type="function">
    <text evidence="3">Flagellin is the subunit protein which polymerizes to form the filaments of bacterial flagella.</text>
</comment>
<dbReference type="InterPro" id="IPR001029">
    <property type="entry name" value="Flagellin_N"/>
</dbReference>
<keyword evidence="6" id="KW-0282">Flagellum</keyword>
<evidence type="ECO:0000313" key="6">
    <source>
        <dbReference type="EMBL" id="MFD2646576.1"/>
    </source>
</evidence>
<proteinExistence type="inferred from homology"/>
<comment type="similarity">
    <text evidence="1 3">Belongs to the bacterial flagellin family.</text>
</comment>
<keyword evidence="7" id="KW-1185">Reference proteome</keyword>
<evidence type="ECO:0000256" key="3">
    <source>
        <dbReference type="RuleBase" id="RU362073"/>
    </source>
</evidence>
<dbReference type="InterPro" id="IPR001492">
    <property type="entry name" value="Flagellin"/>
</dbReference>
<dbReference type="Pfam" id="PF00669">
    <property type="entry name" value="Flagellin_N"/>
    <property type="match status" value="1"/>
</dbReference>
<keyword evidence="6" id="KW-0969">Cilium</keyword>
<evidence type="ECO:0000259" key="5">
    <source>
        <dbReference type="Pfam" id="PF00700"/>
    </source>
</evidence>
<dbReference type="Gene3D" id="1.20.1330.10">
    <property type="entry name" value="f41 fragment of flagellin, N-terminal domain"/>
    <property type="match status" value="1"/>
</dbReference>
<evidence type="ECO:0000259" key="4">
    <source>
        <dbReference type="Pfam" id="PF00669"/>
    </source>
</evidence>
<dbReference type="EMBL" id="JBHUNP010000001">
    <property type="protein sequence ID" value="MFD2646576.1"/>
    <property type="molecule type" value="Genomic_DNA"/>
</dbReference>
<gene>
    <name evidence="6" type="ORF">ACFSX5_02070</name>
</gene>
<keyword evidence="6" id="KW-0966">Cell projection</keyword>
<protein>
    <recommendedName>
        <fullName evidence="3">Flagellin</fullName>
    </recommendedName>
</protein>
<sequence>MADINLSKAVRSNLTSLQNTATLMAKTSDRLSTGNKVNSALDNPTNFFTASSLNSRAGDLNQLMDSMNNGIKTIEAADNGLSAITKNLESMQSTLRQARQDKSFQSQSFALDLPKSPAGTESLSITGGQFGDVAANLSLVKEEFRATSAPVAAYDPAGDKTVTINGKAINIAATTTLDDAIKAINDANAGVTATKGNAGAGTNNAIVLTSNSTEGSVLVENASASLGLGSTVQKGKATVTATAAYVPATAAPMSINGVKVEIAANDTLDQAIDKINASGAGVLAEKADVASGTQNGIKLTALDTNSSIKVAAAANGITTVTQVNPTGAAVTKVSKSVDDLVNEISNSAAFAGKVRATNDNGKLRIENLSTSDLTVKGVGSNGALDGRSGATRSIAGNSVRTDFATQYNELRDQLDKLSDDASFNGINLLRGDNLKLTFNENGTSSIEIQAKGGKAINAGNLKIETSLDAVDLDTDEGIDALLDQVKDALNTVRAQASAFGSNLSIVQNRQDFTKSMINTLETGAGNLTLADMNQEAANMMALQTRQSLASSTLSMANQADQSVLQLLR</sequence>
<feature type="domain" description="Flagellin C-terminal" evidence="5">
    <location>
        <begin position="482"/>
        <end position="567"/>
    </location>
</feature>
<organism evidence="6 7">
    <name type="scientific">Devosia albogilva</name>
    <dbReference type="NCBI Taxonomy" id="429726"/>
    <lineage>
        <taxon>Bacteria</taxon>
        <taxon>Pseudomonadati</taxon>
        <taxon>Pseudomonadota</taxon>
        <taxon>Alphaproteobacteria</taxon>
        <taxon>Hyphomicrobiales</taxon>
        <taxon>Devosiaceae</taxon>
        <taxon>Devosia</taxon>
    </lineage>
</organism>
<dbReference type="SUPFAM" id="SSF64518">
    <property type="entry name" value="Phase 1 flagellin"/>
    <property type="match status" value="2"/>
</dbReference>
<name>A0ABW5QGE9_9HYPH</name>
<reference evidence="7" key="1">
    <citation type="journal article" date="2019" name="Int. J. Syst. Evol. Microbiol.">
        <title>The Global Catalogue of Microorganisms (GCM) 10K type strain sequencing project: providing services to taxonomists for standard genome sequencing and annotation.</title>
        <authorList>
            <consortium name="The Broad Institute Genomics Platform"/>
            <consortium name="The Broad Institute Genome Sequencing Center for Infectious Disease"/>
            <person name="Wu L."/>
            <person name="Ma J."/>
        </authorList>
    </citation>
    <scope>NUCLEOTIDE SEQUENCE [LARGE SCALE GENOMIC DNA]</scope>
    <source>
        <strain evidence="7">CCM 7427</strain>
    </source>
</reference>
<dbReference type="Pfam" id="PF00700">
    <property type="entry name" value="Flagellin_C"/>
    <property type="match status" value="1"/>
</dbReference>